<gene>
    <name evidence="1" type="ORF">FBU59_002087</name>
</gene>
<evidence type="ECO:0000313" key="1">
    <source>
        <dbReference type="EMBL" id="KAJ1946204.1"/>
    </source>
</evidence>
<sequence length="300" mass="33391">MAGKKGDTSFKAKAKAGAKARASAKSRDKRRAKQQAANKQQSEKSTAQHQAAEEEEDMEVDDADLEFVNKNARGLSFLSALNPDKLSKVTKEQKVKRIGKQTKPIVVAPGELSESEEEENVAEDSDDDLEVLESETNSDSDEEEADDELIDFVVSDSEESGAESFEDESEAESLGSDGEDEESDDHEYLNRKQRKALKRKAAAADLMDYEQGMRKFDSDEKKAKESSKLPIKLADGRLVAAEESEEEEEEEAEEGEEESEEEEPKPKHTKGLGGRPVDADGETDFNEEPDRESMTRREYI</sequence>
<comment type="caution">
    <text evidence="1">The sequence shown here is derived from an EMBL/GenBank/DDBJ whole genome shotgun (WGS) entry which is preliminary data.</text>
</comment>
<accession>A0ACC1JC03</accession>
<protein>
    <submittedName>
        <fullName evidence="1">Uncharacterized protein</fullName>
    </submittedName>
</protein>
<dbReference type="EMBL" id="JANBPW010001088">
    <property type="protein sequence ID" value="KAJ1946204.1"/>
    <property type="molecule type" value="Genomic_DNA"/>
</dbReference>
<evidence type="ECO:0000313" key="2">
    <source>
        <dbReference type="Proteomes" id="UP001150603"/>
    </source>
</evidence>
<keyword evidence="2" id="KW-1185">Reference proteome</keyword>
<dbReference type="Proteomes" id="UP001150603">
    <property type="component" value="Unassembled WGS sequence"/>
</dbReference>
<reference evidence="1" key="1">
    <citation type="submission" date="2022-07" db="EMBL/GenBank/DDBJ databases">
        <title>Phylogenomic reconstructions and comparative analyses of Kickxellomycotina fungi.</title>
        <authorList>
            <person name="Reynolds N.K."/>
            <person name="Stajich J.E."/>
            <person name="Barry K."/>
            <person name="Grigoriev I.V."/>
            <person name="Crous P."/>
            <person name="Smith M.E."/>
        </authorList>
    </citation>
    <scope>NUCLEOTIDE SEQUENCE</scope>
    <source>
        <strain evidence="1">NRRL 5244</strain>
    </source>
</reference>
<proteinExistence type="predicted"/>
<feature type="non-terminal residue" evidence="1">
    <location>
        <position position="300"/>
    </location>
</feature>
<organism evidence="1 2">
    <name type="scientific">Linderina macrospora</name>
    <dbReference type="NCBI Taxonomy" id="4868"/>
    <lineage>
        <taxon>Eukaryota</taxon>
        <taxon>Fungi</taxon>
        <taxon>Fungi incertae sedis</taxon>
        <taxon>Zoopagomycota</taxon>
        <taxon>Kickxellomycotina</taxon>
        <taxon>Kickxellomycetes</taxon>
        <taxon>Kickxellales</taxon>
        <taxon>Kickxellaceae</taxon>
        <taxon>Linderina</taxon>
    </lineage>
</organism>
<name>A0ACC1JC03_9FUNG</name>